<reference evidence="1" key="1">
    <citation type="submission" date="2023-10" db="EMBL/GenBank/DDBJ databases">
        <title>Screening of Alkalihalophilus pseudofirmusBZ-TG-HK211 and Its Alleviation of Salt Stress on Rapeseed Growth.</title>
        <authorList>
            <person name="Zhao B."/>
            <person name="Guo T."/>
        </authorList>
    </citation>
    <scope>NUCLEOTIDE SEQUENCE</scope>
    <source>
        <strain evidence="1">BZ-TG-HK211</strain>
    </source>
</reference>
<sequence length="52" mass="6331">MSKSEQLDSQNEENDWVIRFLNLPHPDQIEFLYRHSLDKQAREALEKRVFDN</sequence>
<dbReference type="RefSeq" id="WP_323467158.1">
    <property type="nucleotide sequence ID" value="NZ_CP144224.1"/>
</dbReference>
<dbReference type="Proteomes" id="UP001285636">
    <property type="component" value="Unassembled WGS sequence"/>
</dbReference>
<gene>
    <name evidence="1" type="ORF">RYX45_14390</name>
</gene>
<evidence type="ECO:0000313" key="1">
    <source>
        <dbReference type="EMBL" id="MDV2886375.1"/>
    </source>
</evidence>
<protein>
    <submittedName>
        <fullName evidence="1">Uncharacterized protein</fullName>
    </submittedName>
</protein>
<organism evidence="1 2">
    <name type="scientific">Alkalihalophilus pseudofirmus</name>
    <name type="common">Bacillus pseudofirmus</name>
    <dbReference type="NCBI Taxonomy" id="79885"/>
    <lineage>
        <taxon>Bacteria</taxon>
        <taxon>Bacillati</taxon>
        <taxon>Bacillota</taxon>
        <taxon>Bacilli</taxon>
        <taxon>Bacillales</taxon>
        <taxon>Bacillaceae</taxon>
        <taxon>Alkalihalophilus</taxon>
    </lineage>
</organism>
<comment type="caution">
    <text evidence="1">The sequence shown here is derived from an EMBL/GenBank/DDBJ whole genome shotgun (WGS) entry which is preliminary data.</text>
</comment>
<accession>A0AAJ2NPU0</accession>
<name>A0AAJ2NPU0_ALKPS</name>
<proteinExistence type="predicted"/>
<dbReference type="EMBL" id="JAWJAY010000003">
    <property type="protein sequence ID" value="MDV2886375.1"/>
    <property type="molecule type" value="Genomic_DNA"/>
</dbReference>
<evidence type="ECO:0000313" key="2">
    <source>
        <dbReference type="Proteomes" id="UP001285636"/>
    </source>
</evidence>
<dbReference type="AlphaFoldDB" id="A0AAJ2NPU0"/>